<evidence type="ECO:0000313" key="1">
    <source>
        <dbReference type="EMBL" id="GLC83702.1"/>
    </source>
</evidence>
<proteinExistence type="predicted"/>
<dbReference type="Proteomes" id="UP001165068">
    <property type="component" value="Unassembled WGS sequence"/>
</dbReference>
<dbReference type="EMBL" id="BRZC01000002">
    <property type="protein sequence ID" value="GLC83702.1"/>
    <property type="molecule type" value="Genomic_DNA"/>
</dbReference>
<name>A0ABQ5NDH9_9MICO</name>
<gene>
    <name evidence="1" type="ORF">MIAR_02900</name>
</gene>
<dbReference type="RefSeq" id="WP_285630263.1">
    <property type="nucleotide sequence ID" value="NZ_BAAAUK010000001.1"/>
</dbReference>
<evidence type="ECO:0000313" key="2">
    <source>
        <dbReference type="Proteomes" id="UP001165068"/>
    </source>
</evidence>
<protein>
    <submittedName>
        <fullName evidence="1">Uncharacterized protein</fullName>
    </submittedName>
</protein>
<keyword evidence="2" id="KW-1185">Reference proteome</keyword>
<comment type="caution">
    <text evidence="1">The sequence shown here is derived from an EMBL/GenBank/DDBJ whole genome shotgun (WGS) entry which is preliminary data.</text>
</comment>
<sequence>MTAATLHLASPTTTERALLKIADAITAYTENRRLLRAERRDIALDLLREQQARKQDPRALEYAMLSIGSRPRR</sequence>
<organism evidence="1 2">
    <name type="scientific">Microbacterium arabinogalactanolyticum</name>
    <dbReference type="NCBI Taxonomy" id="69365"/>
    <lineage>
        <taxon>Bacteria</taxon>
        <taxon>Bacillati</taxon>
        <taxon>Actinomycetota</taxon>
        <taxon>Actinomycetes</taxon>
        <taxon>Micrococcales</taxon>
        <taxon>Microbacteriaceae</taxon>
        <taxon>Microbacterium</taxon>
    </lineage>
</organism>
<accession>A0ABQ5NDH9</accession>
<reference evidence="1" key="1">
    <citation type="submission" date="2022-08" db="EMBL/GenBank/DDBJ databases">
        <title>Draft genome sequence of Microbacterium arabinogalactanolyticum JCM 9171.</title>
        <authorList>
            <person name="Fujita K."/>
            <person name="Ishiwata A."/>
            <person name="Fushinobu S."/>
        </authorList>
    </citation>
    <scope>NUCLEOTIDE SEQUENCE</scope>
    <source>
        <strain evidence="1">JCM 9171</strain>
    </source>
</reference>